<evidence type="ECO:0000256" key="7">
    <source>
        <dbReference type="ARBA" id="ARBA00023212"/>
    </source>
</evidence>
<evidence type="ECO:0000256" key="3">
    <source>
        <dbReference type="ARBA" id="ARBA00004647"/>
    </source>
</evidence>
<comment type="caution">
    <text evidence="11">The sequence shown here is derived from an EMBL/GenBank/DDBJ whole genome shotgun (WGS) entry which is preliminary data.</text>
</comment>
<evidence type="ECO:0000256" key="6">
    <source>
        <dbReference type="ARBA" id="ARBA00023054"/>
    </source>
</evidence>
<feature type="region of interest" description="Disordered" evidence="9">
    <location>
        <begin position="503"/>
        <end position="522"/>
    </location>
</feature>
<gene>
    <name evidence="11" type="ORF">CDAUBV1_LOCUS16709</name>
</gene>
<feature type="compositionally biased region" description="Basic and acidic residues" evidence="9">
    <location>
        <begin position="464"/>
        <end position="489"/>
    </location>
</feature>
<accession>A0AAV2TYQ6</accession>
<organism evidence="11 12">
    <name type="scientific">Calicophoron daubneyi</name>
    <name type="common">Rumen fluke</name>
    <name type="synonym">Paramphistomum daubneyi</name>
    <dbReference type="NCBI Taxonomy" id="300641"/>
    <lineage>
        <taxon>Eukaryota</taxon>
        <taxon>Metazoa</taxon>
        <taxon>Spiralia</taxon>
        <taxon>Lophotrochozoa</taxon>
        <taxon>Platyhelminthes</taxon>
        <taxon>Trematoda</taxon>
        <taxon>Digenea</taxon>
        <taxon>Plagiorchiida</taxon>
        <taxon>Pronocephalata</taxon>
        <taxon>Paramphistomoidea</taxon>
        <taxon>Paramphistomidae</taxon>
        <taxon>Calicophoron</taxon>
    </lineage>
</organism>
<feature type="region of interest" description="Disordered" evidence="9">
    <location>
        <begin position="648"/>
        <end position="685"/>
    </location>
</feature>
<evidence type="ECO:0000259" key="10">
    <source>
        <dbReference type="Pfam" id="PF15007"/>
    </source>
</evidence>
<feature type="compositionally biased region" description="Pro residues" evidence="9">
    <location>
        <begin position="151"/>
        <end position="160"/>
    </location>
</feature>
<comment type="function">
    <text evidence="8">Centriole-enriched microtubule-binding protein involved in centriole biogenesis. In collaboration with CEP295 and POC1B, is required for the centriole-to-centrosome conversion by ensuring the formation of bona fide centriole wall. Functions as a linker component that maintains centrosome cohesion. Associates with CROCC and regulates its stability and localization to the centrosome.</text>
</comment>
<protein>
    <recommendedName>
        <fullName evidence="4">Centrosomal protein of 44 kDa</fullName>
    </recommendedName>
</protein>
<feature type="compositionally biased region" description="Basic and acidic residues" evidence="9">
    <location>
        <begin position="207"/>
        <end position="217"/>
    </location>
</feature>
<evidence type="ECO:0000313" key="11">
    <source>
        <dbReference type="EMBL" id="CAL5141470.1"/>
    </source>
</evidence>
<name>A0AAV2TYQ6_CALDB</name>
<evidence type="ECO:0000256" key="9">
    <source>
        <dbReference type="SAM" id="MobiDB-lite"/>
    </source>
</evidence>
<comment type="subcellular location">
    <subcellularLocation>
        <location evidence="1">Cytoplasm</location>
        <location evidence="1">Cytoskeleton</location>
        <location evidence="1">Microtubule organizing center</location>
        <location evidence="1">Centrosome</location>
        <location evidence="1">Centriole</location>
    </subcellularLocation>
    <subcellularLocation>
        <location evidence="3">Cytoplasm</location>
        <location evidence="3">Cytoskeleton</location>
        <location evidence="3">Spindle pole</location>
    </subcellularLocation>
    <subcellularLocation>
        <location evidence="2">Midbody</location>
    </subcellularLocation>
</comment>
<proteinExistence type="predicted"/>
<dbReference type="GO" id="GO:0000922">
    <property type="term" value="C:spindle pole"/>
    <property type="evidence" value="ECO:0007669"/>
    <property type="project" value="UniProtKB-SubCell"/>
</dbReference>
<feature type="region of interest" description="Disordered" evidence="9">
    <location>
        <begin position="461"/>
        <end position="496"/>
    </location>
</feature>
<feature type="compositionally biased region" description="Polar residues" evidence="9">
    <location>
        <begin position="503"/>
        <end position="515"/>
    </location>
</feature>
<reference evidence="11" key="1">
    <citation type="submission" date="2024-06" db="EMBL/GenBank/DDBJ databases">
        <authorList>
            <person name="Liu X."/>
            <person name="Lenzi L."/>
            <person name="Haldenby T S."/>
            <person name="Uol C."/>
        </authorList>
    </citation>
    <scope>NUCLEOTIDE SEQUENCE</scope>
</reference>
<evidence type="ECO:0000256" key="1">
    <source>
        <dbReference type="ARBA" id="ARBA00004114"/>
    </source>
</evidence>
<feature type="region of interest" description="Disordered" evidence="9">
    <location>
        <begin position="386"/>
        <end position="424"/>
    </location>
</feature>
<feature type="region of interest" description="Disordered" evidence="9">
    <location>
        <begin position="121"/>
        <end position="225"/>
    </location>
</feature>
<sequence length="823" mass="91321">MHDLRGSVESLRRQLRSIRFHRDVDFQGMVAGNPEAFTSLYRHLICDFRTEITNHLASKGFSVFGSTDYQMMEILYRICRDLINFRPPLTLTQFYTSGFAERKLDMATKIAFHLNALVPRKQRHHSRVQSVHKPGPVKKELKADPVSHPNSAPPPPPSGPPSFQTAPRDTVKRATLNARPVKSRIVNSVSGDKKTSLDEPVGDCDQEDGKSSADENRLTTSGIKTHNSPYYDELCEEKPVKRPSALIHLDSVPTHPWTEESHNHCADRVPLRDNMNRSHTLIPKLPLISYTSKLPCVAQVNQSQHNRARSATLLGNSSRYIKCHRPTTAVIYPLHSPLREPNTHQQQQRSACTRIATFVRASHASRDSSLSRRSLRSQQFSDEWELATPKMGSQRLKESQQQAESKKSHQPMKQTQLFDQPEDANGATMEEILRSLSLLTGKVDRMLTRIDCLQTHLCPTDTYKTPRDRFQSFGDSDRRPTTGDIRTEDGSGTNARAYVRSVSVGSNSLPSQSRPTRAESPSLLDVNLRSPEAKPIVIKQNTPPINRTAPNSSSISFDSCRLNAVNQMSGKCVMSSLKLCRHPDTEGGMKHVVVGSIPELVDSNTTVSKINPNSISKQVCLQSGHDMLCLRGCDGQCSNENHQITTIRQDSPEVRDTLKSPPRDLSKNTVRPSRLPGADSRHWNDNLRSHLKSRDSSYTADQQLCSVGSPDWYSSSSPVILTSYSDTVTKSLDSANYSNSAVLGTNITATTTTTTTTTTAAFVANKTAVLIGRPPAYRSAGTGQIPRPQSNPPNLAVIEPYRDQVDRITAMLTETARLLSGAA</sequence>
<dbReference type="InterPro" id="IPR033603">
    <property type="entry name" value="CEP44"/>
</dbReference>
<dbReference type="GO" id="GO:0005814">
    <property type="term" value="C:centriole"/>
    <property type="evidence" value="ECO:0007669"/>
    <property type="project" value="UniProtKB-SubCell"/>
</dbReference>
<evidence type="ECO:0000256" key="2">
    <source>
        <dbReference type="ARBA" id="ARBA00004214"/>
    </source>
</evidence>
<dbReference type="PANTHER" id="PTHR31477">
    <property type="entry name" value="CENTROSOMAL PROTEIN OF 44 KDA"/>
    <property type="match status" value="1"/>
</dbReference>
<feature type="compositionally biased region" description="Basic and acidic residues" evidence="9">
    <location>
        <begin position="650"/>
        <end position="666"/>
    </location>
</feature>
<keyword evidence="5" id="KW-0963">Cytoplasm</keyword>
<dbReference type="AlphaFoldDB" id="A0AAV2TYQ6"/>
<dbReference type="InterPro" id="IPR029157">
    <property type="entry name" value="CEP44_CC"/>
</dbReference>
<dbReference type="Pfam" id="PF15007">
    <property type="entry name" value="CEP44"/>
    <property type="match status" value="1"/>
</dbReference>
<evidence type="ECO:0000256" key="5">
    <source>
        <dbReference type="ARBA" id="ARBA00022490"/>
    </source>
</evidence>
<keyword evidence="6" id="KW-0175">Coiled coil</keyword>
<dbReference type="EMBL" id="CAXLJL010000878">
    <property type="protein sequence ID" value="CAL5141470.1"/>
    <property type="molecule type" value="Genomic_DNA"/>
</dbReference>
<dbReference type="PANTHER" id="PTHR31477:SF1">
    <property type="entry name" value="CENTROSOMAL PROTEIN OF 44 KDA"/>
    <property type="match status" value="1"/>
</dbReference>
<dbReference type="GO" id="GO:0030496">
    <property type="term" value="C:midbody"/>
    <property type="evidence" value="ECO:0007669"/>
    <property type="project" value="UniProtKB-SubCell"/>
</dbReference>
<evidence type="ECO:0000256" key="8">
    <source>
        <dbReference type="ARBA" id="ARBA00046235"/>
    </source>
</evidence>
<keyword evidence="7" id="KW-0206">Cytoskeleton</keyword>
<feature type="domain" description="Centrosomal CEP44" evidence="10">
    <location>
        <begin position="3"/>
        <end position="122"/>
    </location>
</feature>
<evidence type="ECO:0000313" key="12">
    <source>
        <dbReference type="Proteomes" id="UP001497525"/>
    </source>
</evidence>
<dbReference type="Proteomes" id="UP001497525">
    <property type="component" value="Unassembled WGS sequence"/>
</dbReference>
<evidence type="ECO:0000256" key="4">
    <source>
        <dbReference type="ARBA" id="ARBA00014053"/>
    </source>
</evidence>